<comment type="pathway">
    <text evidence="9">Metabolic intermediate biosynthesis; acetyl-CoA biosynthesis; acetyl-CoA from acetate: step 1/2.</text>
</comment>
<dbReference type="Gene3D" id="3.30.420.40">
    <property type="match status" value="2"/>
</dbReference>
<dbReference type="PROSITE" id="PS01075">
    <property type="entry name" value="ACETATE_KINASE_1"/>
    <property type="match status" value="1"/>
</dbReference>
<dbReference type="InterPro" id="IPR000890">
    <property type="entry name" value="Aliphatic_acid_kin_short-chain"/>
</dbReference>
<comment type="function">
    <text evidence="9">Catalyzes the formation of acetyl phosphate from acetate and ATP. Can also catalyze the reverse reaction.</text>
</comment>
<evidence type="ECO:0000256" key="8">
    <source>
        <dbReference type="ARBA" id="ARBA00022842"/>
    </source>
</evidence>
<evidence type="ECO:0000256" key="10">
    <source>
        <dbReference type="RuleBase" id="RU003835"/>
    </source>
</evidence>
<dbReference type="PANTHER" id="PTHR21060:SF21">
    <property type="entry name" value="ACETATE KINASE"/>
    <property type="match status" value="1"/>
</dbReference>
<dbReference type="GO" id="GO:0000287">
    <property type="term" value="F:magnesium ion binding"/>
    <property type="evidence" value="ECO:0007669"/>
    <property type="project" value="UniProtKB-UniRule"/>
</dbReference>
<dbReference type="PRINTS" id="PR00471">
    <property type="entry name" value="ACETATEKNASE"/>
</dbReference>
<keyword evidence="7 9" id="KW-0067">ATP-binding</keyword>
<feature type="binding site" evidence="9">
    <location>
        <position position="95"/>
    </location>
    <ligand>
        <name>substrate</name>
    </ligand>
</feature>
<feature type="binding site" evidence="9">
    <location>
        <position position="8"/>
    </location>
    <ligand>
        <name>Mg(2+)</name>
        <dbReference type="ChEBI" id="CHEBI:18420"/>
    </ligand>
</feature>
<sequence>MSSILTVNGGSSSLKSALYKVVADQPELHYNFKLSNILAQPRAQIKDADGNLITDLKLDFASIDESGRHQACLDFIFAWINSHAHEHKLSAISHRVVHGGERYSQPVEVCDQQLEQLRDYIPLAPLHQPYNLKLIEACHALLPDVPQVACFDTMFHSQMPLEAKQFALPREMYDEGIRRYGFHGLSYEYIYRQLEQRDCAQFNTIVGHLGAGASLCAIKDGLSITSTMGFTALDGPPMGTRCGAIDPGVLLYLMREKAMDVDAIEKLLYKKSGWLGVSGGLTSEMAELLASDSQQAREAVNLFCYRVAREIGSLGAALEGIEQLVFTGGVGENSAEIRSLVCQRSRWLGIEIDDAANRANAEIISTPGSRVCVRVIATDEEQMLAQHALEVLE</sequence>
<evidence type="ECO:0000256" key="3">
    <source>
        <dbReference type="ARBA" id="ARBA00022679"/>
    </source>
</evidence>
<dbReference type="GO" id="GO:0006083">
    <property type="term" value="P:acetate metabolic process"/>
    <property type="evidence" value="ECO:0007669"/>
    <property type="project" value="TreeGrafter"/>
</dbReference>
<dbReference type="NCBIfam" id="TIGR00016">
    <property type="entry name" value="ackA"/>
    <property type="match status" value="1"/>
</dbReference>
<evidence type="ECO:0000313" key="11">
    <source>
        <dbReference type="EMBL" id="RDE22711.1"/>
    </source>
</evidence>
<dbReference type="InterPro" id="IPR004372">
    <property type="entry name" value="Ac/propionate_kinase"/>
</dbReference>
<dbReference type="EC" id="2.7.2.1" evidence="9"/>
<keyword evidence="2 9" id="KW-0963">Cytoplasm</keyword>
<feature type="binding site" evidence="9">
    <location>
        <position position="380"/>
    </location>
    <ligand>
        <name>Mg(2+)</name>
        <dbReference type="ChEBI" id="CHEBI:18420"/>
    </ligand>
</feature>
<feature type="site" description="Transition state stabilizer" evidence="9">
    <location>
        <position position="183"/>
    </location>
</feature>
<evidence type="ECO:0000256" key="6">
    <source>
        <dbReference type="ARBA" id="ARBA00022777"/>
    </source>
</evidence>
<dbReference type="PROSITE" id="PS01076">
    <property type="entry name" value="ACETATE_KINASE_2"/>
    <property type="match status" value="1"/>
</dbReference>
<evidence type="ECO:0000313" key="12">
    <source>
        <dbReference type="Proteomes" id="UP000253769"/>
    </source>
</evidence>
<proteinExistence type="inferred from homology"/>
<dbReference type="GO" id="GO:0008776">
    <property type="term" value="F:acetate kinase activity"/>
    <property type="evidence" value="ECO:0007669"/>
    <property type="project" value="UniProtKB-UniRule"/>
</dbReference>
<feature type="binding site" evidence="9">
    <location>
        <begin position="208"/>
        <end position="212"/>
    </location>
    <ligand>
        <name>ATP</name>
        <dbReference type="ChEBI" id="CHEBI:30616"/>
    </ligand>
</feature>
<feature type="site" description="Transition state stabilizer" evidence="9">
    <location>
        <position position="241"/>
    </location>
</feature>
<dbReference type="GO" id="GO:0006085">
    <property type="term" value="P:acetyl-CoA biosynthetic process"/>
    <property type="evidence" value="ECO:0007669"/>
    <property type="project" value="UniProtKB-UniRule"/>
</dbReference>
<evidence type="ECO:0000256" key="1">
    <source>
        <dbReference type="ARBA" id="ARBA00008748"/>
    </source>
</evidence>
<dbReference type="GO" id="GO:0005524">
    <property type="term" value="F:ATP binding"/>
    <property type="evidence" value="ECO:0007669"/>
    <property type="project" value="UniProtKB-KW"/>
</dbReference>
<comment type="subcellular location">
    <subcellularLocation>
        <location evidence="9">Cytoplasm</location>
    </subcellularLocation>
</comment>
<dbReference type="RefSeq" id="WP_114695344.1">
    <property type="nucleotide sequence ID" value="NZ_QQOH01000002.1"/>
</dbReference>
<dbReference type="InterPro" id="IPR023865">
    <property type="entry name" value="Aliphatic_acid_kinase_CS"/>
</dbReference>
<comment type="cofactor">
    <cofactor evidence="9">
        <name>Mg(2+)</name>
        <dbReference type="ChEBI" id="CHEBI:18420"/>
    </cofactor>
    <cofactor evidence="9">
        <name>Mn(2+)</name>
        <dbReference type="ChEBI" id="CHEBI:29035"/>
    </cofactor>
    <text evidence="9">Mg(2+). Can also accept Mn(2+).</text>
</comment>
<evidence type="ECO:0000256" key="5">
    <source>
        <dbReference type="ARBA" id="ARBA00022741"/>
    </source>
</evidence>
<reference evidence="11 12" key="1">
    <citation type="submission" date="2018-07" db="EMBL/GenBank/DDBJ databases">
        <title>Motiliproteus coralliicola sp. nov., a bacterium isolated from Coral.</title>
        <authorList>
            <person name="Wang G."/>
        </authorList>
    </citation>
    <scope>NUCLEOTIDE SEQUENCE [LARGE SCALE GENOMIC DNA]</scope>
    <source>
        <strain evidence="11 12">C34</strain>
    </source>
</reference>
<evidence type="ECO:0000256" key="7">
    <source>
        <dbReference type="ARBA" id="ARBA00022840"/>
    </source>
</evidence>
<feature type="active site" description="Proton donor/acceptor" evidence="9">
    <location>
        <position position="152"/>
    </location>
</feature>
<comment type="subunit">
    <text evidence="9">Homodimer.</text>
</comment>
<dbReference type="OrthoDB" id="9802453at2"/>
<comment type="caution">
    <text evidence="9">Lacks conserved residue(s) required for the propagation of feature annotation.</text>
</comment>
<keyword evidence="6 9" id="KW-0418">Kinase</keyword>
<comment type="catalytic activity">
    <reaction evidence="9">
        <text>acetate + ATP = acetyl phosphate + ADP</text>
        <dbReference type="Rhea" id="RHEA:11352"/>
        <dbReference type="ChEBI" id="CHEBI:22191"/>
        <dbReference type="ChEBI" id="CHEBI:30089"/>
        <dbReference type="ChEBI" id="CHEBI:30616"/>
        <dbReference type="ChEBI" id="CHEBI:456216"/>
        <dbReference type="EC" id="2.7.2.1"/>
    </reaction>
</comment>
<dbReference type="AlphaFoldDB" id="A0A369WMJ3"/>
<comment type="similarity">
    <text evidence="1 9 10">Belongs to the acetokinase family.</text>
</comment>
<evidence type="ECO:0000256" key="9">
    <source>
        <dbReference type="HAMAP-Rule" id="MF_00020"/>
    </source>
</evidence>
<comment type="caution">
    <text evidence="11">The sequence shown here is derived from an EMBL/GenBank/DDBJ whole genome shotgun (WGS) entry which is preliminary data.</text>
</comment>
<gene>
    <name evidence="9" type="primary">ackA</name>
    <name evidence="11" type="ORF">DV711_09025</name>
</gene>
<accession>A0A369WMJ3</accession>
<dbReference type="GO" id="GO:0005829">
    <property type="term" value="C:cytosol"/>
    <property type="evidence" value="ECO:0007669"/>
    <property type="project" value="TreeGrafter"/>
</dbReference>
<evidence type="ECO:0000256" key="4">
    <source>
        <dbReference type="ARBA" id="ARBA00022723"/>
    </source>
</evidence>
<keyword evidence="3 9" id="KW-0808">Transferase</keyword>
<protein>
    <recommendedName>
        <fullName evidence="9">Acetate kinase</fullName>
        <ecNumber evidence="9">2.7.2.1</ecNumber>
    </recommendedName>
    <alternativeName>
        <fullName evidence="9">Acetokinase</fullName>
    </alternativeName>
</protein>
<keyword evidence="12" id="KW-1185">Reference proteome</keyword>
<organism evidence="11 12">
    <name type="scientific">Motiliproteus coralliicola</name>
    <dbReference type="NCBI Taxonomy" id="2283196"/>
    <lineage>
        <taxon>Bacteria</taxon>
        <taxon>Pseudomonadati</taxon>
        <taxon>Pseudomonadota</taxon>
        <taxon>Gammaproteobacteria</taxon>
        <taxon>Oceanospirillales</taxon>
        <taxon>Oceanospirillaceae</taxon>
        <taxon>Motiliproteus</taxon>
    </lineage>
</organism>
<dbReference type="Pfam" id="PF00871">
    <property type="entry name" value="Acetate_kinase"/>
    <property type="match status" value="1"/>
</dbReference>
<name>A0A369WMJ3_9GAMM</name>
<dbReference type="UniPathway" id="UPA00340">
    <property type="reaction ID" value="UER00458"/>
</dbReference>
<feature type="binding site" evidence="9">
    <location>
        <begin position="329"/>
        <end position="333"/>
    </location>
    <ligand>
        <name>ATP</name>
        <dbReference type="ChEBI" id="CHEBI:30616"/>
    </ligand>
</feature>
<dbReference type="SUPFAM" id="SSF53067">
    <property type="entry name" value="Actin-like ATPase domain"/>
    <property type="match status" value="2"/>
</dbReference>
<keyword evidence="5 9" id="KW-0547">Nucleotide-binding</keyword>
<dbReference type="Proteomes" id="UP000253769">
    <property type="component" value="Unassembled WGS sequence"/>
</dbReference>
<feature type="binding site" evidence="9">
    <location>
        <position position="15"/>
    </location>
    <ligand>
        <name>ATP</name>
        <dbReference type="ChEBI" id="CHEBI:30616"/>
    </ligand>
</feature>
<evidence type="ECO:0000256" key="2">
    <source>
        <dbReference type="ARBA" id="ARBA00022490"/>
    </source>
</evidence>
<keyword evidence="4 9" id="KW-0479">Metal-binding</keyword>
<dbReference type="PIRSF" id="PIRSF000722">
    <property type="entry name" value="Acetate_prop_kin"/>
    <property type="match status" value="1"/>
</dbReference>
<dbReference type="HAMAP" id="MF_00020">
    <property type="entry name" value="Acetate_kinase"/>
    <property type="match status" value="1"/>
</dbReference>
<keyword evidence="8 9" id="KW-0460">Magnesium</keyword>
<dbReference type="EMBL" id="QQOH01000002">
    <property type="protein sequence ID" value="RDE22711.1"/>
    <property type="molecule type" value="Genomic_DNA"/>
</dbReference>
<dbReference type="InterPro" id="IPR043129">
    <property type="entry name" value="ATPase_NBD"/>
</dbReference>
<dbReference type="PANTHER" id="PTHR21060">
    <property type="entry name" value="ACETATE KINASE"/>
    <property type="match status" value="1"/>
</dbReference>